<protein>
    <recommendedName>
        <fullName evidence="9">Carbohydrate sulfotransferase</fullName>
        <ecNumber evidence="9">2.8.2.-</ecNumber>
    </recommendedName>
</protein>
<dbReference type="PANTHER" id="PTHR12137">
    <property type="entry name" value="CARBOHYDRATE SULFOTRANSFERASE"/>
    <property type="match status" value="1"/>
</dbReference>
<dbReference type="KEGG" id="apln:108736444"/>
<reference evidence="11 12" key="1">
    <citation type="submission" date="2025-04" db="UniProtKB">
        <authorList>
            <consortium name="RefSeq"/>
        </authorList>
    </citation>
    <scope>IDENTIFICATION</scope>
    <source>
        <tissue evidence="11 12">Entire body</tissue>
    </source>
</reference>
<evidence type="ECO:0000256" key="3">
    <source>
        <dbReference type="ARBA" id="ARBA00022679"/>
    </source>
</evidence>
<keyword evidence="4 9" id="KW-0812">Transmembrane</keyword>
<comment type="subcellular location">
    <subcellularLocation>
        <location evidence="1 9">Golgi apparatus membrane</location>
        <topology evidence="1 9">Single-pass type II membrane protein</topology>
    </subcellularLocation>
</comment>
<keyword evidence="9" id="KW-0119">Carbohydrate metabolism</keyword>
<evidence type="ECO:0000256" key="7">
    <source>
        <dbReference type="ARBA" id="ARBA00023136"/>
    </source>
</evidence>
<evidence type="ECO:0000313" key="13">
    <source>
        <dbReference type="RefSeq" id="XP_018324388.1"/>
    </source>
</evidence>
<dbReference type="PANTHER" id="PTHR12137:SF63">
    <property type="entry name" value="CARBOHYDRATE SULFOTRANSFERASE"/>
    <property type="match status" value="1"/>
</dbReference>
<dbReference type="RefSeq" id="XP_018324387.1">
    <property type="nucleotide sequence ID" value="XM_018468885.1"/>
</dbReference>
<keyword evidence="10" id="KW-1185">Reference proteome</keyword>
<sequence>MDKWRLFLKKMSLMACYTNRMVQIMCITVFIMFVFQFYKYLQASSPSRQIENCNCNLSDNSLDTVALRNKARIQRLCNTCKNWEKQIEINFKPKASEYLINNRYKLVYCKIFKAASSSWLYNFNLMAGYNTSYINEFITDPMGLIRKKYFRPSFFELKRANRVYTSFIIVRHPFERLLSAFKDKLECARDNNKAYRRLRLLIKKGRRGQNPGAYLRNCTSGPTFFQFITYVIRMAKINRFNEHWEPVWSFCTPCFFEFDVIAHVETLQEDADYLIKHAKLEDVIKPQWRHKSASQTKDEAKKYFSELSQSQIKDLYNIYRQDFEMFGYSVDEYLYHQR</sequence>
<dbReference type="GO" id="GO:0000139">
    <property type="term" value="C:Golgi membrane"/>
    <property type="evidence" value="ECO:0007669"/>
    <property type="project" value="UniProtKB-SubCell"/>
</dbReference>
<keyword evidence="3 9" id="KW-0808">Transferase</keyword>
<evidence type="ECO:0000313" key="11">
    <source>
        <dbReference type="RefSeq" id="XP_018324385.1"/>
    </source>
</evidence>
<accession>A0A1W4WV59</accession>
<dbReference type="RefSeq" id="XP_018324388.1">
    <property type="nucleotide sequence ID" value="XM_018468886.1"/>
</dbReference>
<organism evidence="10 12">
    <name type="scientific">Agrilus planipennis</name>
    <name type="common">Emerald ash borer</name>
    <name type="synonym">Agrilus marcopoli</name>
    <dbReference type="NCBI Taxonomy" id="224129"/>
    <lineage>
        <taxon>Eukaryota</taxon>
        <taxon>Metazoa</taxon>
        <taxon>Ecdysozoa</taxon>
        <taxon>Arthropoda</taxon>
        <taxon>Hexapoda</taxon>
        <taxon>Insecta</taxon>
        <taxon>Pterygota</taxon>
        <taxon>Neoptera</taxon>
        <taxon>Endopterygota</taxon>
        <taxon>Coleoptera</taxon>
        <taxon>Polyphaga</taxon>
        <taxon>Elateriformia</taxon>
        <taxon>Buprestoidea</taxon>
        <taxon>Buprestidae</taxon>
        <taxon>Agrilinae</taxon>
        <taxon>Agrilus</taxon>
    </lineage>
</organism>
<evidence type="ECO:0000256" key="5">
    <source>
        <dbReference type="ARBA" id="ARBA00022989"/>
    </source>
</evidence>
<comment type="similarity">
    <text evidence="2 9">Belongs to the sulfotransferase 2 family.</text>
</comment>
<evidence type="ECO:0000256" key="4">
    <source>
        <dbReference type="ARBA" id="ARBA00022692"/>
    </source>
</evidence>
<proteinExistence type="inferred from homology"/>
<keyword evidence="5 9" id="KW-1133">Transmembrane helix</keyword>
<evidence type="ECO:0000313" key="10">
    <source>
        <dbReference type="Proteomes" id="UP000192223"/>
    </source>
</evidence>
<dbReference type="STRING" id="224129.A0A1W4WV59"/>
<dbReference type="AlphaFoldDB" id="A0A1W4WV59"/>
<dbReference type="RefSeq" id="XP_018324385.1">
    <property type="nucleotide sequence ID" value="XM_018468883.1"/>
</dbReference>
<dbReference type="OrthoDB" id="2019940at2759"/>
<evidence type="ECO:0000256" key="8">
    <source>
        <dbReference type="ARBA" id="ARBA00023180"/>
    </source>
</evidence>
<dbReference type="InterPro" id="IPR018011">
    <property type="entry name" value="Carb_sulfotrans_8-10"/>
</dbReference>
<keyword evidence="7 9" id="KW-0472">Membrane</keyword>
<evidence type="ECO:0000256" key="2">
    <source>
        <dbReference type="ARBA" id="ARBA00006339"/>
    </source>
</evidence>
<name>A0A1W4WV59_AGRPL</name>
<dbReference type="EC" id="2.8.2.-" evidence="9"/>
<evidence type="ECO:0000313" key="12">
    <source>
        <dbReference type="RefSeq" id="XP_018324387.1"/>
    </source>
</evidence>
<dbReference type="GO" id="GO:0008146">
    <property type="term" value="F:sulfotransferase activity"/>
    <property type="evidence" value="ECO:0007669"/>
    <property type="project" value="InterPro"/>
</dbReference>
<dbReference type="InterPro" id="IPR005331">
    <property type="entry name" value="Sulfotransferase"/>
</dbReference>
<evidence type="ECO:0000256" key="6">
    <source>
        <dbReference type="ARBA" id="ARBA00023034"/>
    </source>
</evidence>
<dbReference type="Proteomes" id="UP000192223">
    <property type="component" value="Unplaced"/>
</dbReference>
<feature type="transmembrane region" description="Helical" evidence="9">
    <location>
        <begin position="21"/>
        <end position="41"/>
    </location>
</feature>
<keyword evidence="9" id="KW-0735">Signal-anchor</keyword>
<dbReference type="GeneID" id="108736444"/>
<gene>
    <name evidence="11 12 13" type="primary">LOC108736444</name>
</gene>
<keyword evidence="8 9" id="KW-0325">Glycoprotein</keyword>
<dbReference type="GO" id="GO:0016051">
    <property type="term" value="P:carbohydrate biosynthetic process"/>
    <property type="evidence" value="ECO:0007669"/>
    <property type="project" value="InterPro"/>
</dbReference>
<dbReference type="Pfam" id="PF03567">
    <property type="entry name" value="Sulfotransfer_2"/>
    <property type="match status" value="1"/>
</dbReference>
<keyword evidence="6 9" id="KW-0333">Golgi apparatus</keyword>
<evidence type="ECO:0000256" key="9">
    <source>
        <dbReference type="RuleBase" id="RU364020"/>
    </source>
</evidence>
<evidence type="ECO:0000256" key="1">
    <source>
        <dbReference type="ARBA" id="ARBA00004323"/>
    </source>
</evidence>